<gene>
    <name evidence="1" type="ORF">FWK35_00018282</name>
</gene>
<accession>A0A6G0WMZ9</accession>
<organism evidence="1 2">
    <name type="scientific">Aphis craccivora</name>
    <name type="common">Cowpea aphid</name>
    <dbReference type="NCBI Taxonomy" id="307492"/>
    <lineage>
        <taxon>Eukaryota</taxon>
        <taxon>Metazoa</taxon>
        <taxon>Ecdysozoa</taxon>
        <taxon>Arthropoda</taxon>
        <taxon>Hexapoda</taxon>
        <taxon>Insecta</taxon>
        <taxon>Pterygota</taxon>
        <taxon>Neoptera</taxon>
        <taxon>Paraneoptera</taxon>
        <taxon>Hemiptera</taxon>
        <taxon>Sternorrhyncha</taxon>
        <taxon>Aphidomorpha</taxon>
        <taxon>Aphidoidea</taxon>
        <taxon>Aphididae</taxon>
        <taxon>Aphidini</taxon>
        <taxon>Aphis</taxon>
        <taxon>Aphis</taxon>
    </lineage>
</organism>
<sequence length="78" mass="8859">MLFLGQHSLPFKVKLVCKFSPSLALGHNNFFSVSIDTTFDSSRREQLAFIIRYVCTNEHSPVIREQLLGLRETSKTTG</sequence>
<keyword evidence="2" id="KW-1185">Reference proteome</keyword>
<proteinExistence type="predicted"/>
<evidence type="ECO:0000313" key="1">
    <source>
        <dbReference type="EMBL" id="KAF0728722.1"/>
    </source>
</evidence>
<evidence type="ECO:0000313" key="2">
    <source>
        <dbReference type="Proteomes" id="UP000478052"/>
    </source>
</evidence>
<protein>
    <submittedName>
        <fullName evidence="1">Zinc finger MYM-type protein 1-like</fullName>
    </submittedName>
</protein>
<name>A0A6G0WMZ9_APHCR</name>
<dbReference type="AlphaFoldDB" id="A0A6G0WMZ9"/>
<reference evidence="1 2" key="1">
    <citation type="submission" date="2019-08" db="EMBL/GenBank/DDBJ databases">
        <title>Whole genome of Aphis craccivora.</title>
        <authorList>
            <person name="Voronova N.V."/>
            <person name="Shulinski R.S."/>
            <person name="Bandarenka Y.V."/>
            <person name="Zhorov D.G."/>
            <person name="Warner D."/>
        </authorList>
    </citation>
    <scope>NUCLEOTIDE SEQUENCE [LARGE SCALE GENOMIC DNA]</scope>
    <source>
        <strain evidence="1">180601</strain>
        <tissue evidence="1">Whole Body</tissue>
    </source>
</reference>
<comment type="caution">
    <text evidence="1">The sequence shown here is derived from an EMBL/GenBank/DDBJ whole genome shotgun (WGS) entry which is preliminary data.</text>
</comment>
<dbReference type="EMBL" id="VUJU01008577">
    <property type="protein sequence ID" value="KAF0728722.1"/>
    <property type="molecule type" value="Genomic_DNA"/>
</dbReference>
<dbReference type="Proteomes" id="UP000478052">
    <property type="component" value="Unassembled WGS sequence"/>
</dbReference>